<dbReference type="AlphaFoldDB" id="A0A5J5C6E5"/>
<dbReference type="OrthoDB" id="73788at2759"/>
<keyword evidence="4" id="KW-1185">Reference proteome</keyword>
<feature type="compositionally biased region" description="Basic and acidic residues" evidence="1">
    <location>
        <begin position="20"/>
        <end position="32"/>
    </location>
</feature>
<feature type="compositionally biased region" description="Acidic residues" evidence="1">
    <location>
        <begin position="455"/>
        <end position="476"/>
    </location>
</feature>
<organism evidence="3 4">
    <name type="scientific">Nyssa sinensis</name>
    <dbReference type="NCBI Taxonomy" id="561372"/>
    <lineage>
        <taxon>Eukaryota</taxon>
        <taxon>Viridiplantae</taxon>
        <taxon>Streptophyta</taxon>
        <taxon>Embryophyta</taxon>
        <taxon>Tracheophyta</taxon>
        <taxon>Spermatophyta</taxon>
        <taxon>Magnoliopsida</taxon>
        <taxon>eudicotyledons</taxon>
        <taxon>Gunneridae</taxon>
        <taxon>Pentapetalae</taxon>
        <taxon>asterids</taxon>
        <taxon>Cornales</taxon>
        <taxon>Nyssaceae</taxon>
        <taxon>Nyssa</taxon>
    </lineage>
</organism>
<evidence type="ECO:0000313" key="3">
    <source>
        <dbReference type="EMBL" id="KAA8550908.1"/>
    </source>
</evidence>
<gene>
    <name evidence="3" type="ORF">F0562_002592</name>
</gene>
<feature type="region of interest" description="Disordered" evidence="1">
    <location>
        <begin position="337"/>
        <end position="476"/>
    </location>
</feature>
<dbReference type="Pfam" id="PF03909">
    <property type="entry name" value="BSD"/>
    <property type="match status" value="1"/>
</dbReference>
<dbReference type="PANTHER" id="PTHR16019">
    <property type="entry name" value="SYNAPSE-ASSOCIATED PROTEIN"/>
    <property type="match status" value="1"/>
</dbReference>
<dbReference type="InterPro" id="IPR051494">
    <property type="entry name" value="BSD_domain-containing"/>
</dbReference>
<reference evidence="3 4" key="1">
    <citation type="submission" date="2019-09" db="EMBL/GenBank/DDBJ databases">
        <title>A chromosome-level genome assembly of the Chinese tupelo Nyssa sinensis.</title>
        <authorList>
            <person name="Yang X."/>
            <person name="Kang M."/>
            <person name="Yang Y."/>
            <person name="Xiong H."/>
            <person name="Wang M."/>
            <person name="Zhang Z."/>
            <person name="Wang Z."/>
            <person name="Wu H."/>
            <person name="Ma T."/>
            <person name="Liu J."/>
            <person name="Xi Z."/>
        </authorList>
    </citation>
    <scope>NUCLEOTIDE SEQUENCE [LARGE SCALE GENOMIC DNA]</scope>
    <source>
        <strain evidence="3">J267</strain>
        <tissue evidence="3">Leaf</tissue>
    </source>
</reference>
<feature type="region of interest" description="Disordered" evidence="1">
    <location>
        <begin position="289"/>
        <end position="321"/>
    </location>
</feature>
<dbReference type="PROSITE" id="PS50858">
    <property type="entry name" value="BSD"/>
    <property type="match status" value="1"/>
</dbReference>
<proteinExistence type="predicted"/>
<dbReference type="InterPro" id="IPR005607">
    <property type="entry name" value="BSD_dom"/>
</dbReference>
<evidence type="ECO:0000313" key="4">
    <source>
        <dbReference type="Proteomes" id="UP000325577"/>
    </source>
</evidence>
<dbReference type="PANTHER" id="PTHR16019:SF5">
    <property type="entry name" value="BSD DOMAIN-CONTAINING PROTEIN 1"/>
    <property type="match status" value="1"/>
</dbReference>
<dbReference type="Gene3D" id="1.10.3970.10">
    <property type="entry name" value="BSD domain"/>
    <property type="match status" value="1"/>
</dbReference>
<dbReference type="InterPro" id="IPR035925">
    <property type="entry name" value="BSD_dom_sf"/>
</dbReference>
<feature type="domain" description="BSD" evidence="2">
    <location>
        <begin position="212"/>
        <end position="264"/>
    </location>
</feature>
<feature type="compositionally biased region" description="Basic residues" evidence="1">
    <location>
        <begin position="1"/>
        <end position="10"/>
    </location>
</feature>
<dbReference type="Proteomes" id="UP000325577">
    <property type="component" value="Linkage Group LG0"/>
</dbReference>
<name>A0A5J5C6E5_9ASTE</name>
<dbReference type="SMART" id="SM00751">
    <property type="entry name" value="BSD"/>
    <property type="match status" value="1"/>
</dbReference>
<feature type="compositionally biased region" description="Acidic residues" evidence="1">
    <location>
        <begin position="416"/>
        <end position="431"/>
    </location>
</feature>
<feature type="region of interest" description="Disordered" evidence="1">
    <location>
        <begin position="1"/>
        <end position="66"/>
    </location>
</feature>
<feature type="compositionally biased region" description="Basic and acidic residues" evidence="1">
    <location>
        <begin position="364"/>
        <end position="405"/>
    </location>
</feature>
<evidence type="ECO:0000256" key="1">
    <source>
        <dbReference type="SAM" id="MobiDB-lite"/>
    </source>
</evidence>
<evidence type="ECO:0000259" key="2">
    <source>
        <dbReference type="PROSITE" id="PS50858"/>
    </source>
</evidence>
<dbReference type="EMBL" id="CM018031">
    <property type="protein sequence ID" value="KAA8550908.1"/>
    <property type="molecule type" value="Genomic_DNA"/>
</dbReference>
<accession>A0A5J5C6E5</accession>
<protein>
    <recommendedName>
        <fullName evidence="2">BSD domain-containing protein</fullName>
    </recommendedName>
</protein>
<feature type="compositionally biased region" description="Basic and acidic residues" evidence="1">
    <location>
        <begin position="307"/>
        <end position="321"/>
    </location>
</feature>
<dbReference type="GO" id="GO:0005737">
    <property type="term" value="C:cytoplasm"/>
    <property type="evidence" value="ECO:0007669"/>
    <property type="project" value="TreeGrafter"/>
</dbReference>
<dbReference type="SUPFAM" id="SSF140383">
    <property type="entry name" value="BSD domain-like"/>
    <property type="match status" value="1"/>
</dbReference>
<sequence length="476" mass="52684">MEVRSSHHAHHDPEPPVTEKPQRSESKDPSENDREDDDSDSDQSSRSQEPNSSPTPNSSDGGGGGGWSFGGLVKTFAIKSESVLETYRRDLKEFGSGLKKETEAFREAASRAVKELPASIEVGASVAQGSLETVGHAIDGVFKSTAEIISHGKDTLLAHSDVESDTPGAHNYSNQSFNSRRYSRFDAHLRAIQSDVNTYCEEPEDSDDYSKWKSGFVLEDKSEEFGNLIEENEAMEEIYKRVVPNVVDHETFWCRYFYRVHKLKQQEDVRANLVKRAISADNEEELSWDVDDEDEDLNGSSKGNALENKELGGEDLPKVVQDDSSVNELQVESLRVVDEKGESKSNVVNLDEGNAAELSSVDVDSEKVLSEQTSEVKKDESVSKSNEKVALDGKADQAESCKDSDVSVVSSQPSMPEEEDLGWDEIEDLGSNDEKKVSHGGSPNRADLRKRLSAADEDEDEDLNWDIEDDDEPVKA</sequence>